<dbReference type="AlphaFoldDB" id="A0A3R8LER4"/>
<dbReference type="Proteomes" id="UP000274920">
    <property type="component" value="Unassembled WGS sequence"/>
</dbReference>
<dbReference type="EMBL" id="RHJS01000002">
    <property type="protein sequence ID" value="RRK31812.1"/>
    <property type="molecule type" value="Genomic_DNA"/>
</dbReference>
<sequence>MRIVKDARKKAASFFDAIVCRLDARPITELAGCRAASARHRVNSNPRILKKKHDAKIQLRWLAEYGIITKSAGSCLVPETTEKYICQRGLAKGRIPGVFFSSFGLFCRHTKP</sequence>
<evidence type="ECO:0000313" key="1">
    <source>
        <dbReference type="EMBL" id="RRK31812.1"/>
    </source>
</evidence>
<keyword evidence="2" id="KW-1185">Reference proteome</keyword>
<organism evidence="1 2">
    <name type="scientific">Schaedlerella arabinosiphila</name>
    <dbReference type="NCBI Taxonomy" id="2044587"/>
    <lineage>
        <taxon>Bacteria</taxon>
        <taxon>Bacillati</taxon>
        <taxon>Bacillota</taxon>
        <taxon>Clostridia</taxon>
        <taxon>Lachnospirales</taxon>
        <taxon>Lachnospiraceae</taxon>
        <taxon>Schaedlerella</taxon>
    </lineage>
</organism>
<proteinExistence type="predicted"/>
<gene>
    <name evidence="1" type="ORF">EBB54_10860</name>
</gene>
<name>A0A3R8LER4_9FIRM</name>
<comment type="caution">
    <text evidence="1">The sequence shown here is derived from an EMBL/GenBank/DDBJ whole genome shotgun (WGS) entry which is preliminary data.</text>
</comment>
<accession>A0A3R8LER4</accession>
<evidence type="ECO:0000313" key="2">
    <source>
        <dbReference type="Proteomes" id="UP000274920"/>
    </source>
</evidence>
<dbReference type="RefSeq" id="WP_148099354.1">
    <property type="nucleotide sequence ID" value="NZ_RHJS01000002.1"/>
</dbReference>
<reference evidence="1" key="1">
    <citation type="submission" date="2018-10" db="EMBL/GenBank/DDBJ databases">
        <title>Schaedlerella arabinophila gen. nov. sp. nov., isolated from the mouse intestinal tract and comparative analysis with the genome of the closely related altered Schaedler flora strain ASF502.</title>
        <authorList>
            <person name="Miyake S."/>
            <person name="Soh M."/>
            <person name="Seedorf H."/>
        </authorList>
    </citation>
    <scope>NUCLEOTIDE SEQUENCE [LARGE SCALE GENOMIC DNA]</scope>
    <source>
        <strain evidence="1">DSM 106076</strain>
    </source>
</reference>
<protein>
    <submittedName>
        <fullName evidence="1">Uncharacterized protein</fullName>
    </submittedName>
</protein>